<dbReference type="EMBL" id="BLIV01000009">
    <property type="protein sequence ID" value="GFE52020.1"/>
    <property type="molecule type" value="Genomic_DNA"/>
</dbReference>
<sequence>MTTRRDAPSAAETTRRRLFVYNSGFFTQKRLRRILTLSGYRVTTGWPGPDDLVGVWGQSPTAHRGEAIAARSGVGLVRIEDAWLRSLHPGRAKEPPLGLLIDHSGVHYDPSQISDLERLLSTHPLDDTALLDQARGLITRIKEAHLTKFSAVDPSVPTPPPGYVLVLDQSRGDASVTASGADRNRFLEMLFVAQEENPGARIILKTHPEAAAGFRAGYFTEDDLSDHVTCLTEPVSPWTLFEGAVAVYTVSSQLGFEAIFAGHKPRVFGQPFYAGWGLTQDEFPLHRRQRRLSRAQLFAAAMLLYPTWYDPHRDQLCDLATAVEALAAEARVWREDHRGWAASGMRLWKRPHLQRFFGRHRPIQFWNAPPGDTRRQMVWASAALGTPDTAARVEDGFLRSRGLGAALVPPLSLVLDDQGIYYDPTRPSRLEALIAARATLRPDQEARARALIRAITQGALSKYNLGGAASTLPDGQRILVVGQVEDDASITTGTSAIRTNIDLLKAARAAHPSAQLIYKPHPDVEAGLRPGACDTTGLADHVAVRADVVTLLEQVQEVWTMTSLLGFEAVLRRVPVTTLGAPFYAGWGLTTDLGDVPPRRRARPSLPGLVHATLIDYPRYLDPKTGLPCPVEVVVARLATGDLPTPGPGNRMLSKLQGLLASRAAFWR</sequence>
<dbReference type="CDD" id="cd16440">
    <property type="entry name" value="beta_Kdo_transferase_KpsC_1"/>
    <property type="match status" value="1"/>
</dbReference>
<keyword evidence="2" id="KW-1185">Reference proteome</keyword>
<dbReference type="Proteomes" id="UP000436522">
    <property type="component" value="Unassembled WGS sequence"/>
</dbReference>
<dbReference type="GO" id="GO:0015774">
    <property type="term" value="P:polysaccharide transport"/>
    <property type="evidence" value="ECO:0007669"/>
    <property type="project" value="InterPro"/>
</dbReference>
<reference evidence="1 2" key="1">
    <citation type="submission" date="2019-12" db="EMBL/GenBank/DDBJ databases">
        <title>Roseobacter cerasinus sp. nov., isolated from seawater around aquaculture.</title>
        <authorList>
            <person name="Muramatsu S."/>
            <person name="Takabe Y."/>
            <person name="Mori K."/>
            <person name="Takaichi S."/>
            <person name="Hanada S."/>
        </authorList>
    </citation>
    <scope>NUCLEOTIDE SEQUENCE [LARGE SCALE GENOMIC DNA]</scope>
    <source>
        <strain evidence="1 2">AI77</strain>
    </source>
</reference>
<gene>
    <name evidence="1" type="primary">kpsC</name>
    <name evidence="1" type="ORF">So717_37730</name>
</gene>
<evidence type="ECO:0000313" key="1">
    <source>
        <dbReference type="EMBL" id="GFE52020.1"/>
    </source>
</evidence>
<comment type="caution">
    <text evidence="1">The sequence shown here is derived from an EMBL/GenBank/DDBJ whole genome shotgun (WGS) entry which is preliminary data.</text>
</comment>
<evidence type="ECO:0000313" key="2">
    <source>
        <dbReference type="Proteomes" id="UP000436522"/>
    </source>
</evidence>
<dbReference type="CDD" id="cd16439">
    <property type="entry name" value="beta_Kdo_transferase_KpsC_2"/>
    <property type="match status" value="1"/>
</dbReference>
<dbReference type="InterPro" id="IPR007833">
    <property type="entry name" value="Capsule_polysaccharide_synth"/>
</dbReference>
<dbReference type="RefSeq" id="WP_238841087.1">
    <property type="nucleotide sequence ID" value="NZ_BLIV01000009.1"/>
</dbReference>
<protein>
    <submittedName>
        <fullName evidence="1">Capsular polysaccharide biosynthesis protein</fullName>
    </submittedName>
</protein>
<dbReference type="GO" id="GO:0000271">
    <property type="term" value="P:polysaccharide biosynthetic process"/>
    <property type="evidence" value="ECO:0007669"/>
    <property type="project" value="InterPro"/>
</dbReference>
<proteinExistence type="predicted"/>
<organism evidence="1 2">
    <name type="scientific">Roseobacter cerasinus</name>
    <dbReference type="NCBI Taxonomy" id="2602289"/>
    <lineage>
        <taxon>Bacteria</taxon>
        <taxon>Pseudomonadati</taxon>
        <taxon>Pseudomonadota</taxon>
        <taxon>Alphaproteobacteria</taxon>
        <taxon>Rhodobacterales</taxon>
        <taxon>Roseobacteraceae</taxon>
        <taxon>Roseobacter</taxon>
    </lineage>
</organism>
<name>A0A640VXD3_9RHOB</name>
<dbReference type="AlphaFoldDB" id="A0A640VXD3"/>
<accession>A0A640VXD3</accession>
<dbReference type="Pfam" id="PF05159">
    <property type="entry name" value="Capsule_synth"/>
    <property type="match status" value="4"/>
</dbReference>